<dbReference type="SUPFAM" id="SSF52317">
    <property type="entry name" value="Class I glutamine amidotransferase-like"/>
    <property type="match status" value="1"/>
</dbReference>
<dbReference type="Proteomes" id="UP000267535">
    <property type="component" value="Unassembled WGS sequence"/>
</dbReference>
<comment type="function">
    <text evidence="6 7">Catalyzes amidations at positions B, D, E, and G on adenosylcobyrinic A,C-diamide. NH(2) groups are provided by glutamine, and one molecule of ATP is hydrogenolyzed for each amidation.</text>
</comment>
<dbReference type="CDD" id="cd01750">
    <property type="entry name" value="GATase1_CobQ"/>
    <property type="match status" value="1"/>
</dbReference>
<dbReference type="InterPro" id="IPR027417">
    <property type="entry name" value="P-loop_NTPase"/>
</dbReference>
<dbReference type="AlphaFoldDB" id="A0A3P1SUY3"/>
<evidence type="ECO:0000256" key="4">
    <source>
        <dbReference type="ARBA" id="ARBA00022573"/>
    </source>
</evidence>
<keyword evidence="4 7" id="KW-0169">Cobalamin biosynthesis</keyword>
<sequence>MVQGTTSDAGKSILVTALCRILARKQIAVAPFKSQNMALNSAVTAEGGEIGRAQAVQAEACFLPPSVEMNPVLLKPNSDLGAQVILNGKAIGNMQATEYHHYKPELLQEVVRSHRALQDKYSAVIVEGAGSPAEINLREHDIANMGFAEAIDCPVIIVADIDRGGVFAHLYGTFELLSDSEKARIKGFVINRFRGDVSLLQSGLDWLEQRTGVPVLAVIPYITNLHIEAEDAVNSQQKTDTAYQQLKVVVPRYPRASNHTDFDVLRMHPQVDCEFMPDPQQFNGADLIVLPGSKNVRGDLEWLQQSGWADAIKRHLRLGGKVIGVCGGYQMLGQWIHDPDAIESSAGSTAGLGLLDMATTLTDNKVLRNVTGQLLGSSIPVKGYEIHAGISSGAALDKPLFSITAAVPEQQSNQLSNQLSEVEEQPELACERFDEGAQNLDGTVLGSYIHGIFDEKDLLEHLLQWAGLGQVEQFDYLAFREQQIERLADAVEDVMPLASLCQLLALSEPSQNSEQGCSSTEQHTTAGAL</sequence>
<feature type="active site" description="Nucleophile" evidence="7">
    <location>
        <position position="326"/>
    </location>
</feature>
<dbReference type="Gene3D" id="3.40.50.880">
    <property type="match status" value="1"/>
</dbReference>
<dbReference type="InterPro" id="IPR011698">
    <property type="entry name" value="GATase_3"/>
</dbReference>
<name>A0A3P1SUY3_9GAMM</name>
<dbReference type="InterPro" id="IPR029062">
    <property type="entry name" value="Class_I_gatase-like"/>
</dbReference>
<gene>
    <name evidence="7" type="primary">cobQ</name>
    <name evidence="10" type="ORF">EHS89_06525</name>
</gene>
<evidence type="ECO:0000256" key="1">
    <source>
        <dbReference type="ARBA" id="ARBA00004953"/>
    </source>
</evidence>
<dbReference type="OrthoDB" id="9808302at2"/>
<evidence type="ECO:0000313" key="11">
    <source>
        <dbReference type="Proteomes" id="UP000267535"/>
    </source>
</evidence>
<organism evidence="10 11">
    <name type="scientific">Amphritea balenae</name>
    <dbReference type="NCBI Taxonomy" id="452629"/>
    <lineage>
        <taxon>Bacteria</taxon>
        <taxon>Pseudomonadati</taxon>
        <taxon>Pseudomonadota</taxon>
        <taxon>Gammaproteobacteria</taxon>
        <taxon>Oceanospirillales</taxon>
        <taxon>Oceanospirillaceae</taxon>
        <taxon>Amphritea</taxon>
    </lineage>
</organism>
<evidence type="ECO:0000256" key="5">
    <source>
        <dbReference type="ARBA" id="ARBA00022962"/>
    </source>
</evidence>
<protein>
    <recommendedName>
        <fullName evidence="3 7">Cobyric acid synthase</fullName>
    </recommendedName>
</protein>
<dbReference type="SUPFAM" id="SSF52540">
    <property type="entry name" value="P-loop containing nucleoside triphosphate hydrolases"/>
    <property type="match status" value="1"/>
</dbReference>
<evidence type="ECO:0000256" key="2">
    <source>
        <dbReference type="ARBA" id="ARBA00006205"/>
    </source>
</evidence>
<dbReference type="InterPro" id="IPR033949">
    <property type="entry name" value="CobQ_GATase1"/>
</dbReference>
<feature type="active site" evidence="7">
    <location>
        <position position="450"/>
    </location>
</feature>
<dbReference type="Gene3D" id="3.40.50.300">
    <property type="entry name" value="P-loop containing nucleotide triphosphate hydrolases"/>
    <property type="match status" value="1"/>
</dbReference>
<comment type="similarity">
    <text evidence="2 7">Belongs to the CobB/CobQ family. CobQ subfamily.</text>
</comment>
<evidence type="ECO:0000259" key="9">
    <source>
        <dbReference type="Pfam" id="PF07685"/>
    </source>
</evidence>
<dbReference type="GO" id="GO:0015420">
    <property type="term" value="F:ABC-type vitamin B12 transporter activity"/>
    <property type="evidence" value="ECO:0007669"/>
    <property type="project" value="UniProtKB-UniRule"/>
</dbReference>
<evidence type="ECO:0000256" key="3">
    <source>
        <dbReference type="ARBA" id="ARBA00019833"/>
    </source>
</evidence>
<proteinExistence type="inferred from homology"/>
<accession>A0A3P1SUY3</accession>
<feature type="domain" description="CobB/CobQ-like glutamine amidotransferase" evidence="9">
    <location>
        <begin position="247"/>
        <end position="457"/>
    </location>
</feature>
<evidence type="ECO:0000259" key="8">
    <source>
        <dbReference type="Pfam" id="PF01656"/>
    </source>
</evidence>
<dbReference type="UniPathway" id="UPA00148"/>
<dbReference type="InterPro" id="IPR002586">
    <property type="entry name" value="CobQ/CobB/MinD/ParA_Nub-bd_dom"/>
</dbReference>
<dbReference type="GO" id="GO:0003824">
    <property type="term" value="F:catalytic activity"/>
    <property type="evidence" value="ECO:0007669"/>
    <property type="project" value="InterPro"/>
</dbReference>
<reference evidence="10 11" key="1">
    <citation type="submission" date="2018-11" db="EMBL/GenBank/DDBJ databases">
        <title>The draft genome sequence of Amphritea balenae JAMM 1525T.</title>
        <authorList>
            <person name="Fang Z."/>
            <person name="Zhang Y."/>
            <person name="Han X."/>
        </authorList>
    </citation>
    <scope>NUCLEOTIDE SEQUENCE [LARGE SCALE GENOMIC DNA]</scope>
    <source>
        <strain evidence="10 11">JAMM 1525</strain>
    </source>
</reference>
<dbReference type="Pfam" id="PF01656">
    <property type="entry name" value="CbiA"/>
    <property type="match status" value="1"/>
</dbReference>
<dbReference type="NCBIfam" id="NF001989">
    <property type="entry name" value="PRK00784.1"/>
    <property type="match status" value="1"/>
</dbReference>
<dbReference type="PANTHER" id="PTHR21343">
    <property type="entry name" value="DETHIOBIOTIN SYNTHETASE"/>
    <property type="match status" value="1"/>
</dbReference>
<dbReference type="EMBL" id="RQXV01000002">
    <property type="protein sequence ID" value="RRD00775.1"/>
    <property type="molecule type" value="Genomic_DNA"/>
</dbReference>
<dbReference type="PROSITE" id="PS51274">
    <property type="entry name" value="GATASE_COBBQ"/>
    <property type="match status" value="1"/>
</dbReference>
<evidence type="ECO:0000313" key="10">
    <source>
        <dbReference type="EMBL" id="RRD00775.1"/>
    </source>
</evidence>
<keyword evidence="11" id="KW-1185">Reference proteome</keyword>
<dbReference type="InterPro" id="IPR004459">
    <property type="entry name" value="CobQ_synth"/>
</dbReference>
<dbReference type="GO" id="GO:0009236">
    <property type="term" value="P:cobalamin biosynthetic process"/>
    <property type="evidence" value="ECO:0007669"/>
    <property type="project" value="UniProtKB-UniRule"/>
</dbReference>
<evidence type="ECO:0000256" key="6">
    <source>
        <dbReference type="ARBA" id="ARBA00025166"/>
    </source>
</evidence>
<evidence type="ECO:0000256" key="7">
    <source>
        <dbReference type="HAMAP-Rule" id="MF_00028"/>
    </source>
</evidence>
<dbReference type="PANTHER" id="PTHR21343:SF1">
    <property type="entry name" value="COBYRIC ACID SYNTHASE"/>
    <property type="match status" value="1"/>
</dbReference>
<dbReference type="NCBIfam" id="TIGR00313">
    <property type="entry name" value="cobQ"/>
    <property type="match status" value="1"/>
</dbReference>
<feature type="domain" description="CobQ/CobB/MinD/ParA nucleotide binding" evidence="8">
    <location>
        <begin position="1"/>
        <end position="225"/>
    </location>
</feature>
<dbReference type="CDD" id="cd05389">
    <property type="entry name" value="CobQ_N"/>
    <property type="match status" value="1"/>
</dbReference>
<keyword evidence="5 7" id="KW-0315">Glutamine amidotransferase</keyword>
<comment type="pathway">
    <text evidence="1 7">Cofactor biosynthesis; adenosylcobalamin biosynthesis.</text>
</comment>
<comment type="caution">
    <text evidence="10">The sequence shown here is derived from an EMBL/GenBank/DDBJ whole genome shotgun (WGS) entry which is preliminary data.</text>
</comment>
<dbReference type="HAMAP" id="MF_00028">
    <property type="entry name" value="CobQ"/>
    <property type="match status" value="1"/>
</dbReference>
<dbReference type="InterPro" id="IPR047045">
    <property type="entry name" value="CobQ_N"/>
</dbReference>
<dbReference type="Pfam" id="PF07685">
    <property type="entry name" value="GATase_3"/>
    <property type="match status" value="1"/>
</dbReference>